<dbReference type="InterPro" id="IPR047618">
    <property type="entry name" value="QOR-like"/>
</dbReference>
<dbReference type="OrthoDB" id="9805883at2"/>
<dbReference type="SMART" id="SM00829">
    <property type="entry name" value="PKS_ER"/>
    <property type="match status" value="1"/>
</dbReference>
<dbReference type="InterPro" id="IPR013149">
    <property type="entry name" value="ADH-like_C"/>
</dbReference>
<dbReference type="InterPro" id="IPR013154">
    <property type="entry name" value="ADH-like_N"/>
</dbReference>
<evidence type="ECO:0000256" key="2">
    <source>
        <dbReference type="ARBA" id="ARBA00023002"/>
    </source>
</evidence>
<sequence>MAKTIRIHEFGGPDVFQVEDHDLPAPGPGEVRLRQRAVGLNYIDVYQRQGAYPNPLPLTLGNEAAGDVVAVGEGVTEFKEGDRVAYGTALGAYAEERNVPARLLVHLPEAISYEVGAVMMLKGLTAQYLLRQVYAVVPGSTILVHAAAGGVGLFLCQWGHALGATVIGTAGSAEKCELAKRHGADHCIEYRREDFAARVAEITGGALCDVVYDAIGQATFPKSLDCLRPLGMFASYGAASGPIAAFDINLLAKKGSLFATRPSLFAYSAKREALVRMTEDLVTAIETGAVRPEIHARYPLAEVAEAHRALEARETTGSTILVP</sequence>
<protein>
    <submittedName>
        <fullName evidence="4">Quinone oxidoreductase</fullName>
    </submittedName>
</protein>
<dbReference type="Pfam" id="PF00107">
    <property type="entry name" value="ADH_zinc_N"/>
    <property type="match status" value="1"/>
</dbReference>
<dbReference type="SUPFAM" id="SSF51735">
    <property type="entry name" value="NAD(P)-binding Rossmann-fold domains"/>
    <property type="match status" value="1"/>
</dbReference>
<keyword evidence="1" id="KW-0521">NADP</keyword>
<dbReference type="InterPro" id="IPR011032">
    <property type="entry name" value="GroES-like_sf"/>
</dbReference>
<dbReference type="GO" id="GO:0005829">
    <property type="term" value="C:cytosol"/>
    <property type="evidence" value="ECO:0007669"/>
    <property type="project" value="TreeGrafter"/>
</dbReference>
<comment type="caution">
    <text evidence="4">The sequence shown here is derived from an EMBL/GenBank/DDBJ whole genome shotgun (WGS) entry which is preliminary data.</text>
</comment>
<keyword evidence="2" id="KW-0560">Oxidoreductase</keyword>
<evidence type="ECO:0000313" key="4">
    <source>
        <dbReference type="EMBL" id="RYC31850.1"/>
    </source>
</evidence>
<dbReference type="Proteomes" id="UP000290759">
    <property type="component" value="Unassembled WGS sequence"/>
</dbReference>
<dbReference type="CDD" id="cd05286">
    <property type="entry name" value="QOR2"/>
    <property type="match status" value="1"/>
</dbReference>
<accession>A0A4Q2U694</accession>
<dbReference type="NCBIfam" id="NF008024">
    <property type="entry name" value="PRK10754.1"/>
    <property type="match status" value="1"/>
</dbReference>
<dbReference type="GO" id="GO:0035925">
    <property type="term" value="F:mRNA 3'-UTR AU-rich region binding"/>
    <property type="evidence" value="ECO:0007669"/>
    <property type="project" value="TreeGrafter"/>
</dbReference>
<gene>
    <name evidence="4" type="ORF">D3273_12050</name>
</gene>
<dbReference type="EMBL" id="QYBB01000011">
    <property type="protein sequence ID" value="RYC31850.1"/>
    <property type="molecule type" value="Genomic_DNA"/>
</dbReference>
<dbReference type="Pfam" id="PF08240">
    <property type="entry name" value="ADH_N"/>
    <property type="match status" value="1"/>
</dbReference>
<dbReference type="InterPro" id="IPR020843">
    <property type="entry name" value="ER"/>
</dbReference>
<reference evidence="4 5" key="1">
    <citation type="submission" date="2018-12" db="EMBL/GenBank/DDBJ databases">
        <authorList>
            <person name="Grouzdev D.S."/>
            <person name="Krutkina M.S."/>
        </authorList>
    </citation>
    <scope>NUCLEOTIDE SEQUENCE [LARGE SCALE GENOMIC DNA]</scope>
    <source>
        <strain evidence="4 5">RmlP026</strain>
    </source>
</reference>
<dbReference type="Gene3D" id="3.90.180.10">
    <property type="entry name" value="Medium-chain alcohol dehydrogenases, catalytic domain"/>
    <property type="match status" value="1"/>
</dbReference>
<dbReference type="Gene3D" id="3.40.50.720">
    <property type="entry name" value="NAD(P)-binding Rossmann-like Domain"/>
    <property type="match status" value="1"/>
</dbReference>
<dbReference type="SUPFAM" id="SSF50129">
    <property type="entry name" value="GroES-like"/>
    <property type="match status" value="1"/>
</dbReference>
<dbReference type="AlphaFoldDB" id="A0A4Q2U694"/>
<keyword evidence="5" id="KW-1185">Reference proteome</keyword>
<reference evidence="4 5" key="2">
    <citation type="submission" date="2019-02" db="EMBL/GenBank/DDBJ databases">
        <title>'Lichenibacterium ramalinii' gen. nov. sp. nov., 'Lichenibacterium minor' gen. nov. sp. nov.</title>
        <authorList>
            <person name="Pankratov T."/>
        </authorList>
    </citation>
    <scope>NUCLEOTIDE SEQUENCE [LARGE SCALE GENOMIC DNA]</scope>
    <source>
        <strain evidence="4 5">RmlP026</strain>
    </source>
</reference>
<evidence type="ECO:0000259" key="3">
    <source>
        <dbReference type="SMART" id="SM00829"/>
    </source>
</evidence>
<evidence type="ECO:0000256" key="1">
    <source>
        <dbReference type="ARBA" id="ARBA00022857"/>
    </source>
</evidence>
<dbReference type="PANTHER" id="PTHR48106:SF13">
    <property type="entry name" value="QUINONE OXIDOREDUCTASE-RELATED"/>
    <property type="match status" value="1"/>
</dbReference>
<dbReference type="InterPro" id="IPR036291">
    <property type="entry name" value="NAD(P)-bd_dom_sf"/>
</dbReference>
<proteinExistence type="predicted"/>
<dbReference type="PANTHER" id="PTHR48106">
    <property type="entry name" value="QUINONE OXIDOREDUCTASE PIG3-RELATED"/>
    <property type="match status" value="1"/>
</dbReference>
<dbReference type="GO" id="GO:0003960">
    <property type="term" value="F:quinone reductase (NADPH) activity"/>
    <property type="evidence" value="ECO:0007669"/>
    <property type="project" value="InterPro"/>
</dbReference>
<dbReference type="GO" id="GO:0070402">
    <property type="term" value="F:NADPH binding"/>
    <property type="evidence" value="ECO:0007669"/>
    <property type="project" value="TreeGrafter"/>
</dbReference>
<dbReference type="RefSeq" id="WP_129226810.1">
    <property type="nucleotide sequence ID" value="NZ_QYBB01000011.1"/>
</dbReference>
<feature type="domain" description="Enoyl reductase (ER)" evidence="3">
    <location>
        <begin position="11"/>
        <end position="321"/>
    </location>
</feature>
<dbReference type="FunFam" id="3.40.50.720:FF:000053">
    <property type="entry name" value="Quinone oxidoreductase 1"/>
    <property type="match status" value="1"/>
</dbReference>
<name>A0A4Q2U694_9HYPH</name>
<evidence type="ECO:0000313" key="5">
    <source>
        <dbReference type="Proteomes" id="UP000290759"/>
    </source>
</evidence>
<organism evidence="4 5">
    <name type="scientific">Lichenibacterium minor</name>
    <dbReference type="NCBI Taxonomy" id="2316528"/>
    <lineage>
        <taxon>Bacteria</taxon>
        <taxon>Pseudomonadati</taxon>
        <taxon>Pseudomonadota</taxon>
        <taxon>Alphaproteobacteria</taxon>
        <taxon>Hyphomicrobiales</taxon>
        <taxon>Lichenihabitantaceae</taxon>
        <taxon>Lichenibacterium</taxon>
    </lineage>
</organism>